<name>A0A6C1BA40_9RHOO</name>
<dbReference type="InterPro" id="IPR014958">
    <property type="entry name" value="DGC"/>
</dbReference>
<keyword evidence="2" id="KW-1185">Reference proteome</keyword>
<sequence length="163" mass="17629">MTTPAHRRAIVYSCSGCSSAAQLANHMALRLDRERRADMSCIAGVGGGVEALMRLARSGRPLLALDGCALACVHATLTRRGLTPAAHLRLDHYGVRKRKRTDFDPDQAEQLSTRACSRRWGCTCGRSRRSSSATRLGILPGRAAGATVAGRRSLVPNSRSWCR</sequence>
<proteinExistence type="predicted"/>
<dbReference type="Pfam" id="PF08859">
    <property type="entry name" value="DGC"/>
    <property type="match status" value="1"/>
</dbReference>
<dbReference type="Proteomes" id="UP000501991">
    <property type="component" value="Chromosome"/>
</dbReference>
<dbReference type="KEGG" id="azq:G3580_17420"/>
<gene>
    <name evidence="1" type="ORF">G3580_17420</name>
</gene>
<dbReference type="AlphaFoldDB" id="A0A6C1BA40"/>
<organism evidence="1 2">
    <name type="scientific">Nitrogeniibacter mangrovi</name>
    <dbReference type="NCBI Taxonomy" id="2016596"/>
    <lineage>
        <taxon>Bacteria</taxon>
        <taxon>Pseudomonadati</taxon>
        <taxon>Pseudomonadota</taxon>
        <taxon>Betaproteobacteria</taxon>
        <taxon>Rhodocyclales</taxon>
        <taxon>Zoogloeaceae</taxon>
        <taxon>Nitrogeniibacter</taxon>
    </lineage>
</organism>
<accession>A0A6C1BA40</accession>
<evidence type="ECO:0000313" key="1">
    <source>
        <dbReference type="EMBL" id="QID19240.1"/>
    </source>
</evidence>
<reference evidence="1 2" key="1">
    <citation type="submission" date="2020-02" db="EMBL/GenBank/DDBJ databases">
        <title>Nitrogenibacter mangrovi gen. nov., sp. nov. isolated from mangrove sediment, a denitrifying betaproteobacterium.</title>
        <authorList>
            <person name="Liao H."/>
            <person name="Tian Y."/>
        </authorList>
    </citation>
    <scope>NUCLEOTIDE SEQUENCE [LARGE SCALE GENOMIC DNA]</scope>
    <source>
        <strain evidence="1 2">M9-3-2</strain>
    </source>
</reference>
<evidence type="ECO:0000313" key="2">
    <source>
        <dbReference type="Proteomes" id="UP000501991"/>
    </source>
</evidence>
<protein>
    <recommendedName>
        <fullName evidence="3">Zinc-binding protein</fullName>
    </recommendedName>
</protein>
<evidence type="ECO:0008006" key="3">
    <source>
        <dbReference type="Google" id="ProtNLM"/>
    </source>
</evidence>
<dbReference type="RefSeq" id="WP_173767643.1">
    <property type="nucleotide sequence ID" value="NZ_CP048836.1"/>
</dbReference>
<dbReference type="EMBL" id="CP048836">
    <property type="protein sequence ID" value="QID19240.1"/>
    <property type="molecule type" value="Genomic_DNA"/>
</dbReference>